<reference evidence="2" key="1">
    <citation type="submission" date="2018-05" db="EMBL/GenBank/DDBJ databases">
        <authorList>
            <person name="Lanie J.A."/>
            <person name="Ng W.-L."/>
            <person name="Kazmierczak K.M."/>
            <person name="Andrzejewski T.M."/>
            <person name="Davidsen T.M."/>
            <person name="Wayne K.J."/>
            <person name="Tettelin H."/>
            <person name="Glass J.I."/>
            <person name="Rusch D."/>
            <person name="Podicherti R."/>
            <person name="Tsui H.-C.T."/>
            <person name="Winkler M.E."/>
        </authorList>
    </citation>
    <scope>NUCLEOTIDE SEQUENCE</scope>
</reference>
<name>A0A382Z935_9ZZZZ</name>
<protein>
    <submittedName>
        <fullName evidence="2">Uncharacterized protein</fullName>
    </submittedName>
</protein>
<accession>A0A382Z935</accession>
<evidence type="ECO:0000256" key="1">
    <source>
        <dbReference type="SAM" id="MobiDB-lite"/>
    </source>
</evidence>
<organism evidence="2">
    <name type="scientific">marine metagenome</name>
    <dbReference type="NCBI Taxonomy" id="408172"/>
    <lineage>
        <taxon>unclassified sequences</taxon>
        <taxon>metagenomes</taxon>
        <taxon>ecological metagenomes</taxon>
    </lineage>
</organism>
<evidence type="ECO:0000313" key="2">
    <source>
        <dbReference type="EMBL" id="SVD92002.1"/>
    </source>
</evidence>
<sequence length="108" mass="11887">MPIPKRKDNEPKEKFMSRCMGDGVMKKEYPDQSQRAAVCMSKAMNLSVIEAVDLQLKLNADERAGYPPNCNKGYVEKDGKCVPVEEGGAHTKKLGCTDPLPDAGEKDN</sequence>
<feature type="region of interest" description="Disordered" evidence="1">
    <location>
        <begin position="86"/>
        <end position="108"/>
    </location>
</feature>
<dbReference type="EMBL" id="UINC01182017">
    <property type="protein sequence ID" value="SVD92002.1"/>
    <property type="molecule type" value="Genomic_DNA"/>
</dbReference>
<dbReference type="AlphaFoldDB" id="A0A382Z935"/>
<gene>
    <name evidence="2" type="ORF">METZ01_LOCUS444856</name>
</gene>
<proteinExistence type="predicted"/>